<dbReference type="GO" id="GO:0005886">
    <property type="term" value="C:plasma membrane"/>
    <property type="evidence" value="ECO:0007669"/>
    <property type="project" value="UniProtKB-SubCell"/>
</dbReference>
<evidence type="ECO:0000256" key="5">
    <source>
        <dbReference type="ARBA" id="ARBA00022989"/>
    </source>
</evidence>
<dbReference type="PANTHER" id="PTHR30065:SF1">
    <property type="entry name" value="SURFACE PRESENTATION OF ANTIGENS PROTEIN SPAR"/>
    <property type="match status" value="1"/>
</dbReference>
<name>Q12T87_SHEDO</name>
<keyword evidence="3" id="KW-1003">Cell membrane</keyword>
<proteinExistence type="inferred from homology"/>
<gene>
    <name evidence="8" type="ordered locus">Sden_0042</name>
</gene>
<sequence>MPLRLLAKLLSFRDMEQYLKVLGLFYCRVGIVFWLPLVGPMSRIPTSIRFIIVNVIVIALFSLQGAPAVIEVDLNTRSYLTLLAIEFITGITFSLILAVPAVVLLFFGRAIDMQIGLGASGIFNPTSQTQDSLLGVLFSFAALTLFWSLGLHLDVLKILIESIKVLPLGQTRNVEAMVFIEYFSTAFVLGLILFAPVIIMLFIVDICSGIISKSMPQMSIYFVIMPLKIMIGFIVLTITLTNLASHFEMLVRFPVKFLVGL</sequence>
<comment type="subcellular location">
    <subcellularLocation>
        <location evidence="1">Cell membrane</location>
        <topology evidence="1">Multi-pass membrane protein</topology>
    </subcellularLocation>
</comment>
<dbReference type="AlphaFoldDB" id="Q12T87"/>
<dbReference type="PANTHER" id="PTHR30065">
    <property type="entry name" value="FLAGELLAR BIOSYNTHETIC PROTEIN FLIR"/>
    <property type="match status" value="1"/>
</dbReference>
<comment type="similarity">
    <text evidence="2">Belongs to the FliR/MopE/SpaR family.</text>
</comment>
<dbReference type="eggNOG" id="COG1684">
    <property type="taxonomic scope" value="Bacteria"/>
</dbReference>
<evidence type="ECO:0000256" key="3">
    <source>
        <dbReference type="ARBA" id="ARBA00022475"/>
    </source>
</evidence>
<keyword evidence="6 7" id="KW-0472">Membrane</keyword>
<dbReference type="OrthoDB" id="7014237at2"/>
<feature type="transmembrane region" description="Helical" evidence="7">
    <location>
        <begin position="50"/>
        <end position="70"/>
    </location>
</feature>
<evidence type="ECO:0000256" key="2">
    <source>
        <dbReference type="ARBA" id="ARBA00009772"/>
    </source>
</evidence>
<evidence type="ECO:0000256" key="6">
    <source>
        <dbReference type="ARBA" id="ARBA00023136"/>
    </source>
</evidence>
<keyword evidence="4 7" id="KW-0812">Transmembrane</keyword>
<dbReference type="KEGG" id="sdn:Sden_0042"/>
<feature type="transmembrane region" description="Helical" evidence="7">
    <location>
        <begin position="182"/>
        <end position="207"/>
    </location>
</feature>
<evidence type="ECO:0000313" key="9">
    <source>
        <dbReference type="Proteomes" id="UP000001982"/>
    </source>
</evidence>
<evidence type="ECO:0000313" key="8">
    <source>
        <dbReference type="EMBL" id="ABE53339.1"/>
    </source>
</evidence>
<dbReference type="InterPro" id="IPR002010">
    <property type="entry name" value="T3SS_IM_R"/>
</dbReference>
<dbReference type="Proteomes" id="UP000001982">
    <property type="component" value="Chromosome"/>
</dbReference>
<reference evidence="8 9" key="1">
    <citation type="submission" date="2006-03" db="EMBL/GenBank/DDBJ databases">
        <title>Complete sequence of Shewanella denitrificans OS217.</title>
        <authorList>
            <consortium name="US DOE Joint Genome Institute"/>
            <person name="Copeland A."/>
            <person name="Lucas S."/>
            <person name="Lapidus A."/>
            <person name="Barry K."/>
            <person name="Detter J.C."/>
            <person name="Glavina del Rio T."/>
            <person name="Hammon N."/>
            <person name="Israni S."/>
            <person name="Dalin E."/>
            <person name="Tice H."/>
            <person name="Pitluck S."/>
            <person name="Brettin T."/>
            <person name="Bruce D."/>
            <person name="Han C."/>
            <person name="Tapia R."/>
            <person name="Gilna P."/>
            <person name="Kiss H."/>
            <person name="Schmutz J."/>
            <person name="Larimer F."/>
            <person name="Land M."/>
            <person name="Hauser L."/>
            <person name="Kyrpides N."/>
            <person name="Lykidis A."/>
            <person name="Richardson P."/>
        </authorList>
    </citation>
    <scope>NUCLEOTIDE SEQUENCE [LARGE SCALE GENOMIC DNA]</scope>
    <source>
        <strain evidence="9">OS217 / ATCC BAA-1090 / DSM 15013</strain>
    </source>
</reference>
<dbReference type="Pfam" id="PF01311">
    <property type="entry name" value="Bac_export_1"/>
    <property type="match status" value="1"/>
</dbReference>
<feature type="transmembrane region" description="Helical" evidence="7">
    <location>
        <begin position="20"/>
        <end position="38"/>
    </location>
</feature>
<dbReference type="EMBL" id="CP000302">
    <property type="protein sequence ID" value="ABE53339.1"/>
    <property type="molecule type" value="Genomic_DNA"/>
</dbReference>
<keyword evidence="9" id="KW-1185">Reference proteome</keyword>
<keyword evidence="5 7" id="KW-1133">Transmembrane helix</keyword>
<dbReference type="PRINTS" id="PR00953">
    <property type="entry name" value="TYPE3IMRPROT"/>
</dbReference>
<feature type="transmembrane region" description="Helical" evidence="7">
    <location>
        <begin position="219"/>
        <end position="240"/>
    </location>
</feature>
<accession>Q12T87</accession>
<dbReference type="STRING" id="318161.Sden_0042"/>
<dbReference type="GO" id="GO:0006605">
    <property type="term" value="P:protein targeting"/>
    <property type="evidence" value="ECO:0007669"/>
    <property type="project" value="InterPro"/>
</dbReference>
<feature type="transmembrane region" description="Helical" evidence="7">
    <location>
        <begin position="82"/>
        <end position="107"/>
    </location>
</feature>
<evidence type="ECO:0000256" key="1">
    <source>
        <dbReference type="ARBA" id="ARBA00004651"/>
    </source>
</evidence>
<dbReference type="HOGENOM" id="CLU_063626_2_2_6"/>
<organism evidence="8 9">
    <name type="scientific">Shewanella denitrificans (strain OS217 / ATCC BAA-1090 / DSM 15013)</name>
    <dbReference type="NCBI Taxonomy" id="318161"/>
    <lineage>
        <taxon>Bacteria</taxon>
        <taxon>Pseudomonadati</taxon>
        <taxon>Pseudomonadota</taxon>
        <taxon>Gammaproteobacteria</taxon>
        <taxon>Alteromonadales</taxon>
        <taxon>Shewanellaceae</taxon>
        <taxon>Shewanella</taxon>
    </lineage>
</organism>
<feature type="transmembrane region" description="Helical" evidence="7">
    <location>
        <begin position="133"/>
        <end position="153"/>
    </location>
</feature>
<evidence type="ECO:0000256" key="7">
    <source>
        <dbReference type="SAM" id="Phobius"/>
    </source>
</evidence>
<evidence type="ECO:0000256" key="4">
    <source>
        <dbReference type="ARBA" id="ARBA00022692"/>
    </source>
</evidence>
<protein>
    <submittedName>
        <fullName evidence="8">Type III secretion system inner membrane R protein</fullName>
    </submittedName>
</protein>